<dbReference type="EMBL" id="SDAM02001843">
    <property type="protein sequence ID" value="KAH6821817.1"/>
    <property type="molecule type" value="Genomic_DNA"/>
</dbReference>
<evidence type="ECO:0000256" key="12">
    <source>
        <dbReference type="ARBA" id="ARBA00023286"/>
    </source>
</evidence>
<dbReference type="GO" id="GO:0016020">
    <property type="term" value="C:membrane"/>
    <property type="evidence" value="ECO:0007669"/>
    <property type="project" value="UniProtKB-SubCell"/>
</dbReference>
<dbReference type="PANTHER" id="PTHR34836:SF1">
    <property type="entry name" value="OS09G0428600 PROTEIN"/>
    <property type="match status" value="1"/>
</dbReference>
<comment type="subcellular location">
    <subcellularLocation>
        <location evidence="1">Membrane</location>
        <topology evidence="1">Multi-pass membrane protein</topology>
    </subcellularLocation>
</comment>
<evidence type="ECO:0000256" key="9">
    <source>
        <dbReference type="ARBA" id="ARBA00023136"/>
    </source>
</evidence>
<keyword evidence="4" id="KW-0813">Transport</keyword>
<evidence type="ECO:0000256" key="7">
    <source>
        <dbReference type="ARBA" id="ARBA00022989"/>
    </source>
</evidence>
<evidence type="ECO:0000256" key="3">
    <source>
        <dbReference type="ARBA" id="ARBA00011095"/>
    </source>
</evidence>
<evidence type="ECO:0000256" key="10">
    <source>
        <dbReference type="ARBA" id="ARBA00023170"/>
    </source>
</evidence>
<feature type="compositionally biased region" description="Low complexity" evidence="16">
    <location>
        <begin position="244"/>
        <end position="255"/>
    </location>
</feature>
<dbReference type="InterPro" id="IPR028082">
    <property type="entry name" value="Peripla_BP_I"/>
</dbReference>
<comment type="caution">
    <text evidence="19">The sequence shown here is derived from an EMBL/GenBank/DDBJ whole genome shotgun (WGS) entry which is preliminary data.</text>
</comment>
<protein>
    <recommendedName>
        <fullName evidence="18">Ionotropic glutamate receptor C-terminal domain-containing protein</fullName>
    </recommendedName>
</protein>
<name>A0AAD4P0R3_PERFH</name>
<feature type="transmembrane region" description="Helical" evidence="17">
    <location>
        <begin position="1110"/>
        <end position="1128"/>
    </location>
</feature>
<keyword evidence="8" id="KW-0406">Ion transport</keyword>
<evidence type="ECO:0000256" key="16">
    <source>
        <dbReference type="SAM" id="MobiDB-lite"/>
    </source>
</evidence>
<feature type="region of interest" description="Disordered" evidence="16">
    <location>
        <begin position="447"/>
        <end position="479"/>
    </location>
</feature>
<feature type="region of interest" description="Disordered" evidence="16">
    <location>
        <begin position="244"/>
        <end position="271"/>
    </location>
</feature>
<evidence type="ECO:0000256" key="4">
    <source>
        <dbReference type="ARBA" id="ARBA00022448"/>
    </source>
</evidence>
<dbReference type="FunFam" id="1.10.287.70:FF:000037">
    <property type="entry name" value="Glutamate receptor"/>
    <property type="match status" value="1"/>
</dbReference>
<dbReference type="InterPro" id="IPR036875">
    <property type="entry name" value="Znf_CCHC_sf"/>
</dbReference>
<dbReference type="Gene3D" id="1.10.287.70">
    <property type="match status" value="1"/>
</dbReference>
<evidence type="ECO:0000256" key="17">
    <source>
        <dbReference type="SAM" id="Phobius"/>
    </source>
</evidence>
<proteinExistence type="inferred from homology"/>
<dbReference type="Pfam" id="PF00060">
    <property type="entry name" value="Lig_chan"/>
    <property type="match status" value="1"/>
</dbReference>
<feature type="region of interest" description="Disordered" evidence="16">
    <location>
        <begin position="282"/>
        <end position="301"/>
    </location>
</feature>
<comment type="function">
    <text evidence="14">Glutamate-gated receptor that probably acts as a non-selective cation channel. May be involved in light-signal transduction and calcium homeostasis via the regulation of calcium influx into cells.</text>
</comment>
<dbReference type="Pfam" id="PF01094">
    <property type="entry name" value="ANF_receptor"/>
    <property type="match status" value="1"/>
</dbReference>
<dbReference type="SUPFAM" id="SSF57756">
    <property type="entry name" value="Retrovirus zinc finger-like domains"/>
    <property type="match status" value="1"/>
</dbReference>
<feature type="transmembrane region" description="Helical" evidence="17">
    <location>
        <begin position="1323"/>
        <end position="1344"/>
    </location>
</feature>
<dbReference type="PANTHER" id="PTHR34836">
    <property type="entry name" value="OS06G0188250 PROTEIN"/>
    <property type="match status" value="1"/>
</dbReference>
<keyword evidence="10" id="KW-0675">Receptor</keyword>
<keyword evidence="20" id="KW-1185">Reference proteome</keyword>
<dbReference type="FunFam" id="3.40.50.2300:FF:000188">
    <property type="entry name" value="Glutamate receptor"/>
    <property type="match status" value="1"/>
</dbReference>
<keyword evidence="5 17" id="KW-0812">Transmembrane</keyword>
<evidence type="ECO:0000256" key="2">
    <source>
        <dbReference type="ARBA" id="ARBA00008685"/>
    </source>
</evidence>
<comment type="subunit">
    <text evidence="3">May form heteromers.</text>
</comment>
<dbReference type="InterPro" id="IPR019594">
    <property type="entry name" value="Glu/Gly-bd"/>
</dbReference>
<gene>
    <name evidence="19" type="ORF">C2S53_008422</name>
</gene>
<dbReference type="CDD" id="cd13686">
    <property type="entry name" value="GluR_Plant"/>
    <property type="match status" value="1"/>
</dbReference>
<evidence type="ECO:0000313" key="19">
    <source>
        <dbReference type="EMBL" id="KAH6821817.1"/>
    </source>
</evidence>
<comment type="similarity">
    <text evidence="2">Belongs to the glutamate-gated ion channel (TC 1.A.10.1) family.</text>
</comment>
<evidence type="ECO:0000259" key="18">
    <source>
        <dbReference type="SMART" id="SM00079"/>
    </source>
</evidence>
<accession>A0AAD4P0R3</accession>
<sequence>MSEITNPTNNNNISEELALQIANILKTGINSIPSQTIQSEKVTLSIKLNGENYPLWARLMRVEIGVRGRTGHITGTSPIPTTDDTAILRWEQADLGVFSWILYNIEPNLVNNVAEYQSAKALWDALAVTYGSGGDALQVYDLHNRASRQNQDNQTLEQYWNTLQGLWLAIDRRRPNPMKYDEDITAYNGIVQEHRLFDFLRGLDRKYDGAHREILRLDPLPSVESAYATIRKEAARIRIMGSAASETGDSSSSGDIEWWEDGHKPGKSNHSGKAVVAVGNSVATDSGDGHQEAEQDGEQPPGFAALDILTQAIIGRGTESNELYVVDEVSQQGVARLAHGTPDRQLWLWHRRYTDVGKVYRTKGTAKVCHLFHTELKGEIVRDSLSWLCPPAIPQSVLPDTEVPPEPARYTTETPSFIPAQLQAPVSPTQLSPVKNIPEGEEQIQGEEQVQGEHLRRVLPPRSNRGIPPKRYSPEHKPRMSRYPVANTVWENLTEMAMAFEAAIYEEIWKLCLLHLLLFQSFHFTPSNGLNATQSDVGVILDLQTTVGKIFKTCISMAIQDFYAQKTYKTVIVPHFRDSNNDAVAAASAAINLLKYTQVIAIFGPQRSTEADFVIDICDKVKVPIISPATSPALSPQESPYFVRSAWSSASQSKAIAAIVNKFGWREIVLIYEDSNFGSGLVPFLTKDFLESNALVSNMTAISPSAGNDRVLEQLRELNKTQTRVFVVHMLPPLASRFFKKANEAGMMEEGYVWIISDVLTDLLDSVDSETIEAMQGVVGVKAYYPRSDKLRNFTARWRERFREEYPSIDGAELNVFGLWAYDSISALAEGVERVGVASPNFKSRGNLTDLEAIGASNTGPSLVGFIRNFTSKGLSGDFVISNGELQPSAFEIMNVIGRGGNRVGFWTQKYGFSMKPKGNDPNQNLGAIVWPGQTSEVPKGWQVSANANRLRVAVPIKSRTTELVKVEINSKTKLVNATGFCIDVFEEVMRRMQYPIQFDYIPYNNSVGKSNTAYHYDDLIQQLFLKNYDAVVADLTISANRSIYVDFTIPYIDFGVSTAVLIKDNKNGWIFLKPLTMGLWLSIAAFFLFTGFVVWALERRVNEEFQGPPLQQVGMIFWFSFSTLVFAHKEKVMSNLSRFVVIVWLFAVLVLTSSYTASLTSMLTVQQLDATDIHDLTKKGEYVGYKQGHFIRGFLDSTKSDNSKFRNYSSFEEYDEALTKGSEKGGVGAVVDNTPSIKIFLSKYCHKYTMIGPAYRKSGFGFAFQKGSPLAPDVSRAILQLKESREMEQISRKWFGEEDCGSRINGTSVNSKGLNLDHFKGLFIISAVSSLSALLISSFIFFYNNRINVLSLNPHAWINRKFSELAEAFGRERVEKSSSSSSKESTSVSEAINQYRPPALDSNGKNYAMWKSRIKMYIKSIDERAWLVVIEAWTPPRMEGPDGNFIFTPEIQWTNDDRIISNFNSRALNAIFEHCEGSTSVLQTKLRMVTSKFEMLRMREDETITLYTERLCEISNESTALGCPISNENMVSKLLRTLLERFNMKISAIEEAHNVSNMSLSEAVSILLTFEMNLENQKFNNSSKGIALQSTMMVPNVQDDVENTLEINEDENLSVALLTKKFNSLSSKSTDDSRKDIDSVQCRGCSGFGHYANECPTVHRKQSRNYSTAVLSDESEDEEAEKQTVLFVKVNQDIDEMIDALTNIDEVDFDYDLSLDNETTDVPSNVMADVTQEITNISPNTTNWYEMTLLDEFCNTAEVSQVEEEQFDINHKEVLRHLHNVVDEVCVQWTEQSKEFGILMEENQILRCRVMDLDIRLTRSDAEMNKLKKEVDDASKNFDSLIREQQP</sequence>
<keyword evidence="15" id="KW-0175">Coiled coil</keyword>
<reference evidence="19 20" key="1">
    <citation type="journal article" date="2021" name="Nat. Commun.">
        <title>Incipient diploidization of the medicinal plant Perilla within 10,000 years.</title>
        <authorList>
            <person name="Zhang Y."/>
            <person name="Shen Q."/>
            <person name="Leng L."/>
            <person name="Zhang D."/>
            <person name="Chen S."/>
            <person name="Shi Y."/>
            <person name="Ning Z."/>
            <person name="Chen S."/>
        </authorList>
    </citation>
    <scope>NUCLEOTIDE SEQUENCE [LARGE SCALE GENOMIC DNA]</scope>
    <source>
        <strain evidence="20">cv. PC099</strain>
    </source>
</reference>
<feature type="coiled-coil region" evidence="15">
    <location>
        <begin position="1811"/>
        <end position="1845"/>
    </location>
</feature>
<feature type="transmembrane region" description="Helical" evidence="17">
    <location>
        <begin position="1140"/>
        <end position="1158"/>
    </location>
</feature>
<feature type="transmembrane region" description="Helical" evidence="17">
    <location>
        <begin position="1078"/>
        <end position="1098"/>
    </location>
</feature>
<dbReference type="Proteomes" id="UP001190926">
    <property type="component" value="Unassembled WGS sequence"/>
</dbReference>
<evidence type="ECO:0000256" key="14">
    <source>
        <dbReference type="ARBA" id="ARBA00049638"/>
    </source>
</evidence>
<keyword evidence="7 17" id="KW-1133">Transmembrane helix</keyword>
<evidence type="ECO:0000256" key="6">
    <source>
        <dbReference type="ARBA" id="ARBA00022729"/>
    </source>
</evidence>
<dbReference type="SUPFAM" id="SSF53822">
    <property type="entry name" value="Periplasmic binding protein-like I"/>
    <property type="match status" value="1"/>
</dbReference>
<keyword evidence="11" id="KW-0325">Glycoprotein</keyword>
<dbReference type="GO" id="GO:0015276">
    <property type="term" value="F:ligand-gated monoatomic ion channel activity"/>
    <property type="evidence" value="ECO:0007669"/>
    <property type="project" value="InterPro"/>
</dbReference>
<dbReference type="Gene3D" id="3.40.50.2300">
    <property type="match status" value="2"/>
</dbReference>
<feature type="domain" description="Ionotropic glutamate receptor C-terminal" evidence="18">
    <location>
        <begin position="950"/>
        <end position="1298"/>
    </location>
</feature>
<dbReference type="SUPFAM" id="SSF53850">
    <property type="entry name" value="Periplasmic binding protein-like II"/>
    <property type="match status" value="1"/>
</dbReference>
<dbReference type="Gene3D" id="4.10.60.10">
    <property type="entry name" value="Zinc finger, CCHC-type"/>
    <property type="match status" value="1"/>
</dbReference>
<dbReference type="InterPro" id="IPR015683">
    <property type="entry name" value="Ionotropic_Glu_rcpt"/>
</dbReference>
<dbReference type="Pfam" id="PF10613">
    <property type="entry name" value="Lig_chan-Glu_bd"/>
    <property type="match status" value="1"/>
</dbReference>
<keyword evidence="6" id="KW-0732">Signal</keyword>
<evidence type="ECO:0000256" key="13">
    <source>
        <dbReference type="ARBA" id="ARBA00023303"/>
    </source>
</evidence>
<dbReference type="Pfam" id="PF14223">
    <property type="entry name" value="Retrotran_gag_2"/>
    <property type="match status" value="1"/>
</dbReference>
<dbReference type="InterPro" id="IPR001828">
    <property type="entry name" value="ANF_lig-bd_rcpt"/>
</dbReference>
<dbReference type="InterPro" id="IPR001320">
    <property type="entry name" value="Iontro_rcpt_C"/>
</dbReference>
<evidence type="ECO:0000256" key="5">
    <source>
        <dbReference type="ARBA" id="ARBA00022692"/>
    </source>
</evidence>
<organism evidence="19 20">
    <name type="scientific">Perilla frutescens var. hirtella</name>
    <name type="common">Perilla citriodora</name>
    <name type="synonym">Perilla setoyensis</name>
    <dbReference type="NCBI Taxonomy" id="608512"/>
    <lineage>
        <taxon>Eukaryota</taxon>
        <taxon>Viridiplantae</taxon>
        <taxon>Streptophyta</taxon>
        <taxon>Embryophyta</taxon>
        <taxon>Tracheophyta</taxon>
        <taxon>Spermatophyta</taxon>
        <taxon>Magnoliopsida</taxon>
        <taxon>eudicotyledons</taxon>
        <taxon>Gunneridae</taxon>
        <taxon>Pentapetalae</taxon>
        <taxon>asterids</taxon>
        <taxon>lamiids</taxon>
        <taxon>Lamiales</taxon>
        <taxon>Lamiaceae</taxon>
        <taxon>Nepetoideae</taxon>
        <taxon>Elsholtzieae</taxon>
        <taxon>Perilla</taxon>
    </lineage>
</organism>
<keyword evidence="9 17" id="KW-0472">Membrane</keyword>
<dbReference type="SMART" id="SM00079">
    <property type="entry name" value="PBPe"/>
    <property type="match status" value="1"/>
</dbReference>
<evidence type="ECO:0000313" key="20">
    <source>
        <dbReference type="Proteomes" id="UP001190926"/>
    </source>
</evidence>
<keyword evidence="13" id="KW-0407">Ion channel</keyword>
<dbReference type="InterPro" id="IPR044440">
    <property type="entry name" value="GABAb_receptor_plant_PBP1"/>
</dbReference>
<dbReference type="Gene3D" id="3.40.190.10">
    <property type="entry name" value="Periplasmic binding protein-like II"/>
    <property type="match status" value="2"/>
</dbReference>
<evidence type="ECO:0000256" key="8">
    <source>
        <dbReference type="ARBA" id="ARBA00023065"/>
    </source>
</evidence>
<dbReference type="GO" id="GO:0008270">
    <property type="term" value="F:zinc ion binding"/>
    <property type="evidence" value="ECO:0007669"/>
    <property type="project" value="InterPro"/>
</dbReference>
<evidence type="ECO:0000256" key="15">
    <source>
        <dbReference type="SAM" id="Coils"/>
    </source>
</evidence>
<dbReference type="CDD" id="cd19990">
    <property type="entry name" value="PBP1_GABAb_receptor_plant"/>
    <property type="match status" value="1"/>
</dbReference>
<evidence type="ECO:0000256" key="11">
    <source>
        <dbReference type="ARBA" id="ARBA00023180"/>
    </source>
</evidence>
<keyword evidence="12" id="KW-1071">Ligand-gated ion channel</keyword>
<dbReference type="GO" id="GO:0003676">
    <property type="term" value="F:nucleic acid binding"/>
    <property type="evidence" value="ECO:0007669"/>
    <property type="project" value="InterPro"/>
</dbReference>
<evidence type="ECO:0000256" key="1">
    <source>
        <dbReference type="ARBA" id="ARBA00004141"/>
    </source>
</evidence>